<evidence type="ECO:0000313" key="4">
    <source>
        <dbReference type="Proteomes" id="UP000801492"/>
    </source>
</evidence>
<keyword evidence="2" id="KW-0732">Signal</keyword>
<dbReference type="Proteomes" id="UP000801492">
    <property type="component" value="Unassembled WGS sequence"/>
</dbReference>
<dbReference type="AlphaFoldDB" id="A0A8K0CNM1"/>
<evidence type="ECO:0000313" key="3">
    <source>
        <dbReference type="EMBL" id="KAF2888251.1"/>
    </source>
</evidence>
<feature type="chain" id="PRO_5035449361" evidence="2">
    <location>
        <begin position="22"/>
        <end position="106"/>
    </location>
</feature>
<comment type="caution">
    <text evidence="3">The sequence shown here is derived from an EMBL/GenBank/DDBJ whole genome shotgun (WGS) entry which is preliminary data.</text>
</comment>
<feature type="region of interest" description="Disordered" evidence="1">
    <location>
        <begin position="36"/>
        <end position="106"/>
    </location>
</feature>
<organism evidence="3 4">
    <name type="scientific">Ignelater luminosus</name>
    <name type="common">Cucubano</name>
    <name type="synonym">Pyrophorus luminosus</name>
    <dbReference type="NCBI Taxonomy" id="2038154"/>
    <lineage>
        <taxon>Eukaryota</taxon>
        <taxon>Metazoa</taxon>
        <taxon>Ecdysozoa</taxon>
        <taxon>Arthropoda</taxon>
        <taxon>Hexapoda</taxon>
        <taxon>Insecta</taxon>
        <taxon>Pterygota</taxon>
        <taxon>Neoptera</taxon>
        <taxon>Endopterygota</taxon>
        <taxon>Coleoptera</taxon>
        <taxon>Polyphaga</taxon>
        <taxon>Elateriformia</taxon>
        <taxon>Elateroidea</taxon>
        <taxon>Elateridae</taxon>
        <taxon>Agrypninae</taxon>
        <taxon>Pyrophorini</taxon>
        <taxon>Ignelater</taxon>
    </lineage>
</organism>
<accession>A0A8K0CNM1</accession>
<evidence type="ECO:0000256" key="1">
    <source>
        <dbReference type="SAM" id="MobiDB-lite"/>
    </source>
</evidence>
<dbReference type="EMBL" id="VTPC01078752">
    <property type="protein sequence ID" value="KAF2888251.1"/>
    <property type="molecule type" value="Genomic_DNA"/>
</dbReference>
<proteinExistence type="predicted"/>
<name>A0A8K0CNM1_IGNLU</name>
<gene>
    <name evidence="3" type="ORF">ILUMI_17922</name>
</gene>
<protein>
    <submittedName>
        <fullName evidence="3">Uncharacterized protein</fullName>
    </submittedName>
</protein>
<feature type="compositionally biased region" description="Polar residues" evidence="1">
    <location>
        <begin position="36"/>
        <end position="50"/>
    </location>
</feature>
<evidence type="ECO:0000256" key="2">
    <source>
        <dbReference type="SAM" id="SignalP"/>
    </source>
</evidence>
<reference evidence="3" key="1">
    <citation type="submission" date="2019-08" db="EMBL/GenBank/DDBJ databases">
        <title>The genome of the North American firefly Photinus pyralis.</title>
        <authorList>
            <consortium name="Photinus pyralis genome working group"/>
            <person name="Fallon T.R."/>
            <person name="Sander Lower S.E."/>
            <person name="Weng J.-K."/>
        </authorList>
    </citation>
    <scope>NUCLEOTIDE SEQUENCE</scope>
    <source>
        <strain evidence="3">TRF0915ILg1</strain>
        <tissue evidence="3">Whole body</tissue>
    </source>
</reference>
<keyword evidence="4" id="KW-1185">Reference proteome</keyword>
<sequence length="106" mass="11724">MLIHILIVLSSIDCSVLLALANTLKTPDARQLELSKTNEISDLNVNTSKKVSSRRKTPPIIDSGRNKNGGNDSRARKVEPDYLYSNEPEGGGNYMYEEPIYSNVGK</sequence>
<feature type="signal peptide" evidence="2">
    <location>
        <begin position="1"/>
        <end position="21"/>
    </location>
</feature>